<dbReference type="PANTHER" id="PTHR43085">
    <property type="entry name" value="HEXOKINASE FAMILY MEMBER"/>
    <property type="match status" value="1"/>
</dbReference>
<dbReference type="SUPFAM" id="SSF53613">
    <property type="entry name" value="Ribokinase-like"/>
    <property type="match status" value="1"/>
</dbReference>
<dbReference type="InterPro" id="IPR002173">
    <property type="entry name" value="Carboh/pur_kinase_PfkB_CS"/>
</dbReference>
<evidence type="ECO:0000256" key="2">
    <source>
        <dbReference type="ARBA" id="ARBA00022679"/>
    </source>
</evidence>
<keyword evidence="5" id="KW-0067">ATP-binding</keyword>
<evidence type="ECO:0000256" key="3">
    <source>
        <dbReference type="ARBA" id="ARBA00022741"/>
    </source>
</evidence>
<dbReference type="Proteomes" id="UP000058636">
    <property type="component" value="Unassembled WGS sequence"/>
</dbReference>
<comment type="similarity">
    <text evidence="1">Belongs to the carbohydrate kinase PfkB family.</text>
</comment>
<dbReference type="Gene3D" id="3.40.1190.20">
    <property type="match status" value="1"/>
</dbReference>
<dbReference type="Pfam" id="PF00294">
    <property type="entry name" value="PfkB"/>
    <property type="match status" value="1"/>
</dbReference>
<evidence type="ECO:0000256" key="5">
    <source>
        <dbReference type="ARBA" id="ARBA00022840"/>
    </source>
</evidence>
<dbReference type="PROSITE" id="PS00583">
    <property type="entry name" value="PFKB_KINASES_1"/>
    <property type="match status" value="1"/>
</dbReference>
<dbReference type="PATRIC" id="fig|93930.3.peg.732"/>
<dbReference type="InterPro" id="IPR029056">
    <property type="entry name" value="Ribokinase-like"/>
</dbReference>
<evidence type="ECO:0000313" key="7">
    <source>
        <dbReference type="EMBL" id="KUK22288.1"/>
    </source>
</evidence>
<evidence type="ECO:0000313" key="8">
    <source>
        <dbReference type="Proteomes" id="UP000058636"/>
    </source>
</evidence>
<evidence type="ECO:0000256" key="1">
    <source>
        <dbReference type="ARBA" id="ARBA00010688"/>
    </source>
</evidence>
<sequence>MNVLCTGEILIDFISEDKGKNLSQSELFRKKAGGSPLNVAVALKRLGREVSFLGKLGGDQFSEFLLEVMKKEGIDTTHIIFDSSCKTTLAFVARDAQGNPDFVFFREKPADTNLRPEEVNIDPAQFSFLHIGSYSLAVEPSRSAYLKVMETFLEEGKPVSYDPNVRPSLIEDRNTFVKDFLEISSKVDIVKLSDKDLEYIFQEDLETAVDRIPIKENGLLFVTMGERGCLVKFKGEKRVVSSFKVKPVDATGCGDSFTAAVIHKYLEKTPETIEDAVEIGKFANAVAAIVITRVGGVDAMPVLDEVEMFLSNQER</sequence>
<evidence type="ECO:0000259" key="6">
    <source>
        <dbReference type="Pfam" id="PF00294"/>
    </source>
</evidence>
<accession>A0A101EP73</accession>
<keyword evidence="2" id="KW-0808">Transferase</keyword>
<keyword evidence="3" id="KW-0547">Nucleotide-binding</keyword>
<evidence type="ECO:0000256" key="4">
    <source>
        <dbReference type="ARBA" id="ARBA00022777"/>
    </source>
</evidence>
<organism evidence="7 8">
    <name type="scientific">Thermotoga petrophila</name>
    <dbReference type="NCBI Taxonomy" id="93929"/>
    <lineage>
        <taxon>Bacteria</taxon>
        <taxon>Thermotogati</taxon>
        <taxon>Thermotogota</taxon>
        <taxon>Thermotogae</taxon>
        <taxon>Thermotogales</taxon>
        <taxon>Thermotogaceae</taxon>
        <taxon>Thermotoga</taxon>
    </lineage>
</organism>
<reference evidence="7 8" key="1">
    <citation type="journal article" date="2015" name="MBio">
        <title>Genome-Resolved Metagenomic Analysis Reveals Roles for Candidate Phyla and Other Microbial Community Members in Biogeochemical Transformations in Oil Reservoirs.</title>
        <authorList>
            <person name="Hu P."/>
            <person name="Tom L."/>
            <person name="Singh A."/>
            <person name="Thomas B.C."/>
            <person name="Baker B.J."/>
            <person name="Piceno Y.M."/>
            <person name="Andersen G.L."/>
            <person name="Banfield J.F."/>
        </authorList>
    </citation>
    <scope>NUCLEOTIDE SEQUENCE [LARGE SCALE GENOMIC DNA]</scope>
    <source>
        <strain evidence="7">46_26</strain>
    </source>
</reference>
<gene>
    <name evidence="7" type="ORF">XD57_1612</name>
</gene>
<protein>
    <submittedName>
        <fullName evidence="7">PfkB domain protein</fullName>
    </submittedName>
</protein>
<feature type="domain" description="Carbohydrate kinase PfkB" evidence="6">
    <location>
        <begin position="2"/>
        <end position="301"/>
    </location>
</feature>
<dbReference type="InterPro" id="IPR050306">
    <property type="entry name" value="PfkB_Carbo_kinase"/>
</dbReference>
<dbReference type="InterPro" id="IPR011611">
    <property type="entry name" value="PfkB_dom"/>
</dbReference>
<dbReference type="PANTHER" id="PTHR43085:SF1">
    <property type="entry name" value="PSEUDOURIDINE KINASE-RELATED"/>
    <property type="match status" value="1"/>
</dbReference>
<dbReference type="GO" id="GO:0016301">
    <property type="term" value="F:kinase activity"/>
    <property type="evidence" value="ECO:0007669"/>
    <property type="project" value="UniProtKB-KW"/>
</dbReference>
<keyword evidence="4" id="KW-0418">Kinase</keyword>
<dbReference type="GO" id="GO:0005524">
    <property type="term" value="F:ATP binding"/>
    <property type="evidence" value="ECO:0007669"/>
    <property type="project" value="UniProtKB-KW"/>
</dbReference>
<proteinExistence type="inferred from homology"/>
<dbReference type="EMBL" id="LGFG01000202">
    <property type="protein sequence ID" value="KUK22288.1"/>
    <property type="molecule type" value="Genomic_DNA"/>
</dbReference>
<dbReference type="AlphaFoldDB" id="A0A101EP73"/>
<dbReference type="CDD" id="cd01167">
    <property type="entry name" value="bac_FRK"/>
    <property type="match status" value="1"/>
</dbReference>
<comment type="caution">
    <text evidence="7">The sequence shown here is derived from an EMBL/GenBank/DDBJ whole genome shotgun (WGS) entry which is preliminary data.</text>
</comment>
<name>A0A101EP73_9THEM</name>